<reference evidence="7" key="1">
    <citation type="submission" date="2021-01" db="EMBL/GenBank/DDBJ databases">
        <authorList>
            <person name="Corre E."/>
            <person name="Pelletier E."/>
            <person name="Niang G."/>
            <person name="Scheremetjew M."/>
            <person name="Finn R."/>
            <person name="Kale V."/>
            <person name="Holt S."/>
            <person name="Cochrane G."/>
            <person name="Meng A."/>
            <person name="Brown T."/>
            <person name="Cohen L."/>
        </authorList>
    </citation>
    <scope>NUCLEOTIDE SEQUENCE</scope>
    <source>
        <strain evidence="7">CCMP127</strain>
    </source>
</reference>
<keyword evidence="5" id="KW-0325">Glycoprotein</keyword>
<name>A0A7S3PAL8_9STRA</name>
<accession>A0A7S3PAL8</accession>
<keyword evidence="4 6" id="KW-0732">Signal</keyword>
<comment type="similarity">
    <text evidence="2">Belongs to the GILT family.</text>
</comment>
<comment type="subcellular location">
    <subcellularLocation>
        <location evidence="1">Secreted</location>
    </subcellularLocation>
</comment>
<dbReference type="EMBL" id="HBIM01020924">
    <property type="protein sequence ID" value="CAE0418798.1"/>
    <property type="molecule type" value="Transcribed_RNA"/>
</dbReference>
<protein>
    <recommendedName>
        <fullName evidence="8">Gamma-interferon-inducible lysosomal thiol reductase</fullName>
    </recommendedName>
</protein>
<dbReference type="InterPro" id="IPR004911">
    <property type="entry name" value="Interferon-induced_GILT"/>
</dbReference>
<feature type="chain" id="PRO_5031062198" description="Gamma-interferon-inducible lysosomal thiol reductase" evidence="6">
    <location>
        <begin position="33"/>
        <end position="272"/>
    </location>
</feature>
<gene>
    <name evidence="7" type="ORF">ACOF00016_LOCUS15665</name>
</gene>
<evidence type="ECO:0000256" key="1">
    <source>
        <dbReference type="ARBA" id="ARBA00004613"/>
    </source>
</evidence>
<feature type="signal peptide" evidence="6">
    <location>
        <begin position="1"/>
        <end position="32"/>
    </location>
</feature>
<evidence type="ECO:0000256" key="6">
    <source>
        <dbReference type="SAM" id="SignalP"/>
    </source>
</evidence>
<dbReference type="AlphaFoldDB" id="A0A7S3PAL8"/>
<organism evidence="7">
    <name type="scientific">Amphora coffeiformis</name>
    <dbReference type="NCBI Taxonomy" id="265554"/>
    <lineage>
        <taxon>Eukaryota</taxon>
        <taxon>Sar</taxon>
        <taxon>Stramenopiles</taxon>
        <taxon>Ochrophyta</taxon>
        <taxon>Bacillariophyta</taxon>
        <taxon>Bacillariophyceae</taxon>
        <taxon>Bacillariophycidae</taxon>
        <taxon>Thalassiophysales</taxon>
        <taxon>Catenulaceae</taxon>
        <taxon>Amphora</taxon>
    </lineage>
</organism>
<evidence type="ECO:0000256" key="3">
    <source>
        <dbReference type="ARBA" id="ARBA00022525"/>
    </source>
</evidence>
<evidence type="ECO:0000256" key="4">
    <source>
        <dbReference type="ARBA" id="ARBA00022729"/>
    </source>
</evidence>
<dbReference type="PANTHER" id="PTHR13234">
    <property type="entry name" value="GAMMA-INTERFERON INDUCIBLE LYSOSOMAL THIOL REDUCTASE GILT"/>
    <property type="match status" value="1"/>
</dbReference>
<keyword evidence="3" id="KW-0964">Secreted</keyword>
<dbReference type="GO" id="GO:0016671">
    <property type="term" value="F:oxidoreductase activity, acting on a sulfur group of donors, disulfide as acceptor"/>
    <property type="evidence" value="ECO:0007669"/>
    <property type="project" value="InterPro"/>
</dbReference>
<evidence type="ECO:0008006" key="8">
    <source>
        <dbReference type="Google" id="ProtNLM"/>
    </source>
</evidence>
<sequence>MITRRSSSHRSLMTSAAVVAMILLLLAIVVTATTQNDEVTTAAHHHKPASPRRSLMIDPAHKMQHKNDDDDILEFDDDDNGDNDADTKVSVQIYIEALCIDSKNYMLDEVVPTMESPLAAVMDLQIVVFGNSKLDTAARTVTCQHGAAECDADVYQQCAINNFIYPSRYVPFLACLFDTLPMGHAETPYDTSYFVQCAVHAALDFRALAACHAKDAWAMQVQAAALTPADHDHVPWVVIEGVYVDEDDAHLSEFICQALARKGASHAYCSTP</sequence>
<evidence type="ECO:0000256" key="2">
    <source>
        <dbReference type="ARBA" id="ARBA00005679"/>
    </source>
</evidence>
<dbReference type="Pfam" id="PF03227">
    <property type="entry name" value="GILT"/>
    <property type="match status" value="1"/>
</dbReference>
<proteinExistence type="inferred from homology"/>
<evidence type="ECO:0000256" key="5">
    <source>
        <dbReference type="ARBA" id="ARBA00023180"/>
    </source>
</evidence>
<dbReference type="PANTHER" id="PTHR13234:SF8">
    <property type="entry name" value="GAMMA-INTERFERON-INDUCIBLE LYSOSOMAL THIOL REDUCTASE"/>
    <property type="match status" value="1"/>
</dbReference>
<evidence type="ECO:0000313" key="7">
    <source>
        <dbReference type="EMBL" id="CAE0418798.1"/>
    </source>
</evidence>
<dbReference type="GO" id="GO:0005576">
    <property type="term" value="C:extracellular region"/>
    <property type="evidence" value="ECO:0007669"/>
    <property type="project" value="UniProtKB-SubCell"/>
</dbReference>